<proteinExistence type="predicted"/>
<feature type="transmembrane region" description="Helical" evidence="1">
    <location>
        <begin position="12"/>
        <end position="31"/>
    </location>
</feature>
<evidence type="ECO:0000313" key="2">
    <source>
        <dbReference type="EMBL" id="CAK13945.1"/>
    </source>
</evidence>
<reference evidence="2 3" key="1">
    <citation type="journal article" date="2006" name="Nat. Biotechnol.">
        <title>Complete genome sequence of the entomopathogenic and metabolically versatile soil bacterium Pseudomonas entomophila.</title>
        <authorList>
            <person name="Vodovar N."/>
            <person name="Vallenet D."/>
            <person name="Cruveiller S."/>
            <person name="Rouy Z."/>
            <person name="Barbe V."/>
            <person name="Acosta C."/>
            <person name="Cattolico L."/>
            <person name="Jubin C."/>
            <person name="Lajus A."/>
            <person name="Segurens B."/>
            <person name="Vacherie B."/>
            <person name="Wincker P."/>
            <person name="Weissenbach J."/>
            <person name="Lemaitre B."/>
            <person name="Medigue C."/>
            <person name="Boccard F."/>
        </authorList>
    </citation>
    <scope>NUCLEOTIDE SEQUENCE [LARGE SCALE GENOMIC DNA]</scope>
    <source>
        <strain evidence="2 3">L48</strain>
    </source>
</reference>
<evidence type="ECO:0000313" key="3">
    <source>
        <dbReference type="Proteomes" id="UP000000658"/>
    </source>
</evidence>
<organism evidence="2 3">
    <name type="scientific">Pseudomonas entomophila (strain L48)</name>
    <dbReference type="NCBI Taxonomy" id="384676"/>
    <lineage>
        <taxon>Bacteria</taxon>
        <taxon>Pseudomonadati</taxon>
        <taxon>Pseudomonadota</taxon>
        <taxon>Gammaproteobacteria</taxon>
        <taxon>Pseudomonadales</taxon>
        <taxon>Pseudomonadaceae</taxon>
        <taxon>Pseudomonas</taxon>
    </lineage>
</organism>
<keyword evidence="1" id="KW-1133">Transmembrane helix</keyword>
<name>Q1IEG0_PSEE4</name>
<keyword evidence="1" id="KW-0812">Transmembrane</keyword>
<dbReference type="Proteomes" id="UP000000658">
    <property type="component" value="Chromosome"/>
</dbReference>
<dbReference type="KEGG" id="pen:PSEEN1044"/>
<evidence type="ECO:0000256" key="1">
    <source>
        <dbReference type="SAM" id="Phobius"/>
    </source>
</evidence>
<dbReference type="HOGENOM" id="CLU_2571144_0_0_6"/>
<dbReference type="STRING" id="384676.PSEEN1044"/>
<dbReference type="AlphaFoldDB" id="Q1IEG0"/>
<protein>
    <submittedName>
        <fullName evidence="2">Uncharacterized protein</fullName>
    </submittedName>
</protein>
<keyword evidence="1" id="KW-0472">Membrane</keyword>
<accession>Q1IEG0</accession>
<sequence length="81" mass="10028">MIFRTRKQRDSYLAALLYLLSILLCRWTKFLSRFSQYFLEGIFLWRYFLVWTIRFCEEFMSDFDALDDAVQERMLGHLRLL</sequence>
<dbReference type="EMBL" id="CT573326">
    <property type="protein sequence ID" value="CAK13945.1"/>
    <property type="molecule type" value="Genomic_DNA"/>
</dbReference>
<gene>
    <name evidence="2" type="ordered locus">PSEEN1044</name>
</gene>